<feature type="chain" id="PRO_5025606528" description="alpha-L-fucosidase" evidence="7">
    <location>
        <begin position="17"/>
        <end position="855"/>
    </location>
</feature>
<dbReference type="EMBL" id="ML993603">
    <property type="protein sequence ID" value="KAF2164549.1"/>
    <property type="molecule type" value="Genomic_DNA"/>
</dbReference>
<dbReference type="InterPro" id="IPR000933">
    <property type="entry name" value="Glyco_hydro_29"/>
</dbReference>
<keyword evidence="5 9" id="KW-0378">Hydrolase</keyword>
<reference evidence="9" key="1">
    <citation type="journal article" date="2020" name="Stud. Mycol.">
        <title>101 Dothideomycetes genomes: a test case for predicting lifestyles and emergence of pathogens.</title>
        <authorList>
            <person name="Haridas S."/>
            <person name="Albert R."/>
            <person name="Binder M."/>
            <person name="Bloem J."/>
            <person name="Labutti K."/>
            <person name="Salamov A."/>
            <person name="Andreopoulos B."/>
            <person name="Baker S."/>
            <person name="Barry K."/>
            <person name="Bills G."/>
            <person name="Bluhm B."/>
            <person name="Cannon C."/>
            <person name="Castanera R."/>
            <person name="Culley D."/>
            <person name="Daum C."/>
            <person name="Ezra D."/>
            <person name="Gonzalez J."/>
            <person name="Henrissat B."/>
            <person name="Kuo A."/>
            <person name="Liang C."/>
            <person name="Lipzen A."/>
            <person name="Lutzoni F."/>
            <person name="Magnuson J."/>
            <person name="Mondo S."/>
            <person name="Nolan M."/>
            <person name="Ohm R."/>
            <person name="Pangilinan J."/>
            <person name="Park H.-J."/>
            <person name="Ramirez L."/>
            <person name="Alfaro M."/>
            <person name="Sun H."/>
            <person name="Tritt A."/>
            <person name="Yoshinaga Y."/>
            <person name="Zwiers L.-H."/>
            <person name="Turgeon B."/>
            <person name="Goodwin S."/>
            <person name="Spatafora J."/>
            <person name="Crous P."/>
            <person name="Grigoriev I."/>
        </authorList>
    </citation>
    <scope>NUCLEOTIDE SEQUENCE</scope>
    <source>
        <strain evidence="9">ATCC 36951</strain>
    </source>
</reference>
<proteinExistence type="inferred from homology"/>
<comment type="function">
    <text evidence="1">Alpha-L-fucosidase is responsible for hydrolyzing the alpha-1,6-linked fucose joined to the reducing-end N-acetylglucosamine of the carbohydrate moieties of glycoproteins.</text>
</comment>
<evidence type="ECO:0000256" key="1">
    <source>
        <dbReference type="ARBA" id="ARBA00004071"/>
    </source>
</evidence>
<sequence>MFAAGLLLGFVPAALTQGGLVINPKNADDNESGSSSAASLAIDISGLVNNRAFAMSPGDANFDGIHSGYPAQYLPESNFTYSGVNYIFPQYNTSGNDNVLAQGQVITPPKGRYFSIHMLAAAETAIATGTVNATYADKTTTSGPVLVDPFWAWPYPYGGDIIFPYYLSNSSIDYNRSMIFQTINWLDSSKDLVSIQLPNVTAGASNGPGGATQDTRLHIFAVSLVPATGSGISLEVQHARSTNMWMEGTDKTQIFEITVNNVGEDWILANNSVKVTVSASGVNTVAPGIINRLRPGDQAIVQVGMVNANGTEPGTSGEATVHIQGAGVQASSTFNATFGITSYDPTYDSIYAHESPPWFTKAKYGIFIHWGVFSVPGWGNVGDKEQYAEWYWWYYNQGPNATTGDFYEYNLATYGPNHEYDQFIQNFTTSAYDPKEWVDLFADAGAQYFVQVTKHHDGYALFDIPENVTKRTSVAQYPHKNLLQMLFDAADTYQPHLHKATYFSLPEWFHPDYKKYGFGDWPGGNATNPYTNQTLPYTGYVPVDDFVADLILPEMLTLAEMGTEIMWQATQLTPSPCDIGGPNLTAQFAAQYFNTMATQNKQVLLNNRCGLPGDFDTPEYARYEAVQVRKWESNLGMDPYSYGYNRATPVAAYLSPLAIVQSLVDIVSKNGNFLLDVGPRADGSIVEVEKDNLRAAGVWIRDHAEAVFNTTYWFVTPEEGETVRFTQTVEAFYILILAAPNDSLVLDSPVPYVEGDQVQVVGGNASGTVVPSRLLGNGSLQLTISEAVKSGDRYSWVFKIPFGGVVASNGTSSNGTYVNPGGPEQQPTNGAMRVAGLEARSMIALVVAFGAALVF</sequence>
<organism evidence="9 10">
    <name type="scientific">Zasmidium cellare ATCC 36951</name>
    <dbReference type="NCBI Taxonomy" id="1080233"/>
    <lineage>
        <taxon>Eukaryota</taxon>
        <taxon>Fungi</taxon>
        <taxon>Dikarya</taxon>
        <taxon>Ascomycota</taxon>
        <taxon>Pezizomycotina</taxon>
        <taxon>Dothideomycetes</taxon>
        <taxon>Dothideomycetidae</taxon>
        <taxon>Mycosphaerellales</taxon>
        <taxon>Mycosphaerellaceae</taxon>
        <taxon>Zasmidium</taxon>
    </lineage>
</organism>
<dbReference type="AlphaFoldDB" id="A0A6A6CFV7"/>
<feature type="domain" description="Glycoside hydrolase family 29 N-terminal" evidence="8">
    <location>
        <begin position="341"/>
        <end position="704"/>
    </location>
</feature>
<dbReference type="RefSeq" id="XP_033665438.1">
    <property type="nucleotide sequence ID" value="XM_033813279.1"/>
</dbReference>
<dbReference type="OrthoDB" id="6039950at2759"/>
<evidence type="ECO:0000313" key="10">
    <source>
        <dbReference type="Proteomes" id="UP000799537"/>
    </source>
</evidence>
<keyword evidence="10" id="KW-1185">Reference proteome</keyword>
<dbReference type="Pfam" id="PF01120">
    <property type="entry name" value="Alpha_L_fucos"/>
    <property type="match status" value="1"/>
</dbReference>
<evidence type="ECO:0000256" key="3">
    <source>
        <dbReference type="ARBA" id="ARBA00012662"/>
    </source>
</evidence>
<dbReference type="GO" id="GO:0016139">
    <property type="term" value="P:glycoside catabolic process"/>
    <property type="evidence" value="ECO:0007669"/>
    <property type="project" value="TreeGrafter"/>
</dbReference>
<keyword evidence="6" id="KW-0326">Glycosidase</keyword>
<evidence type="ECO:0000256" key="2">
    <source>
        <dbReference type="ARBA" id="ARBA00007951"/>
    </source>
</evidence>
<protein>
    <recommendedName>
        <fullName evidence="3">alpha-L-fucosidase</fullName>
        <ecNumber evidence="3">3.2.1.51</ecNumber>
    </recommendedName>
</protein>
<evidence type="ECO:0000256" key="5">
    <source>
        <dbReference type="ARBA" id="ARBA00022801"/>
    </source>
</evidence>
<dbReference type="Gene3D" id="3.20.20.80">
    <property type="entry name" value="Glycosidases"/>
    <property type="match status" value="1"/>
</dbReference>
<dbReference type="EC" id="3.2.1.51" evidence="3"/>
<dbReference type="InterPro" id="IPR017853">
    <property type="entry name" value="GH"/>
</dbReference>
<dbReference type="InterPro" id="IPR016286">
    <property type="entry name" value="FUC_metazoa-typ"/>
</dbReference>
<keyword evidence="4 7" id="KW-0732">Signal</keyword>
<evidence type="ECO:0000259" key="8">
    <source>
        <dbReference type="Pfam" id="PF01120"/>
    </source>
</evidence>
<evidence type="ECO:0000256" key="7">
    <source>
        <dbReference type="SAM" id="SignalP"/>
    </source>
</evidence>
<evidence type="ECO:0000313" key="9">
    <source>
        <dbReference type="EMBL" id="KAF2164549.1"/>
    </source>
</evidence>
<dbReference type="PANTHER" id="PTHR10030">
    <property type="entry name" value="ALPHA-L-FUCOSIDASE"/>
    <property type="match status" value="1"/>
</dbReference>
<dbReference type="GeneID" id="54566551"/>
<dbReference type="GO" id="GO:0006004">
    <property type="term" value="P:fucose metabolic process"/>
    <property type="evidence" value="ECO:0007669"/>
    <property type="project" value="InterPro"/>
</dbReference>
<accession>A0A6A6CFV7</accession>
<evidence type="ECO:0000256" key="4">
    <source>
        <dbReference type="ARBA" id="ARBA00022729"/>
    </source>
</evidence>
<gene>
    <name evidence="9" type="ORF">M409DRAFT_56388</name>
</gene>
<dbReference type="SUPFAM" id="SSF51445">
    <property type="entry name" value="(Trans)glycosidases"/>
    <property type="match status" value="1"/>
</dbReference>
<dbReference type="PANTHER" id="PTHR10030:SF37">
    <property type="entry name" value="ALPHA-L-FUCOSIDASE-RELATED"/>
    <property type="match status" value="1"/>
</dbReference>
<dbReference type="SMART" id="SM00812">
    <property type="entry name" value="Alpha_L_fucos"/>
    <property type="match status" value="1"/>
</dbReference>
<feature type="signal peptide" evidence="7">
    <location>
        <begin position="1"/>
        <end position="16"/>
    </location>
</feature>
<dbReference type="GO" id="GO:0004560">
    <property type="term" value="F:alpha-L-fucosidase activity"/>
    <property type="evidence" value="ECO:0007669"/>
    <property type="project" value="UniProtKB-EC"/>
</dbReference>
<comment type="similarity">
    <text evidence="2">Belongs to the glycosyl hydrolase 29 family.</text>
</comment>
<dbReference type="Proteomes" id="UP000799537">
    <property type="component" value="Unassembled WGS sequence"/>
</dbReference>
<evidence type="ECO:0000256" key="6">
    <source>
        <dbReference type="ARBA" id="ARBA00023295"/>
    </source>
</evidence>
<dbReference type="PRINTS" id="PR00741">
    <property type="entry name" value="GLHYDRLASE29"/>
</dbReference>
<name>A0A6A6CFV7_ZASCE</name>
<dbReference type="InterPro" id="IPR057739">
    <property type="entry name" value="Glyco_hydro_29_N"/>
</dbReference>